<accession>A0A1Q9LH64</accession>
<proteinExistence type="predicted"/>
<dbReference type="STRING" id="1193682.BJP25_26630"/>
<keyword evidence="1" id="KW-0472">Membrane</keyword>
<dbReference type="EMBL" id="MKQR01000025">
    <property type="protein sequence ID" value="OLR91363.1"/>
    <property type="molecule type" value="Genomic_DNA"/>
</dbReference>
<dbReference type="Proteomes" id="UP000186040">
    <property type="component" value="Unassembled WGS sequence"/>
</dbReference>
<dbReference type="InterPro" id="IPR005183">
    <property type="entry name" value="DUF305_CopM-like"/>
</dbReference>
<keyword evidence="1" id="KW-1133">Transmembrane helix</keyword>
<feature type="transmembrane region" description="Helical" evidence="1">
    <location>
        <begin position="20"/>
        <end position="41"/>
    </location>
</feature>
<reference evidence="3 4" key="1">
    <citation type="submission" date="2016-10" db="EMBL/GenBank/DDBJ databases">
        <title>The Draft Genome Sequence of Actinokineospora bangkokensis 44EHWT reveals the biosynthetic pathway of antifungal compounds Thailandins with unusual extender unit butylmalonyl-CoA.</title>
        <authorList>
            <person name="Greule A."/>
            <person name="Intra B."/>
            <person name="Flemming S."/>
            <person name="Rommel M.G."/>
            <person name="Panbangred W."/>
            <person name="Bechthold A."/>
        </authorList>
    </citation>
    <scope>NUCLEOTIDE SEQUENCE [LARGE SCALE GENOMIC DNA]</scope>
    <source>
        <strain evidence="3 4">44EHW</strain>
    </source>
</reference>
<sequence length="233" mass="25157">MDPDERDLDDRAAGAPRRRVLVYSAAALAVLLVGAAIGMLVTLTAVGSDAPPGEGSVDVGFSQDMRTHHLQAITMAGIARDRTTDPEVKGLAFDIETGQLDQSGQMSGWLTSWNQPTLPPPGQKHMRWMAAGGHDHGGMAMSPDGVDRMPGMASTEELTKLRSLTGREFDVYFLQLMLRHHDGGQDMAAYGADHAQLAYVRNLAEKIKTAQGKEIELLTDMLRARGAQPLPDN</sequence>
<name>A0A1Q9LH64_9PSEU</name>
<keyword evidence="1" id="KW-0812">Transmembrane</keyword>
<protein>
    <recommendedName>
        <fullName evidence="2">DUF305 domain-containing protein</fullName>
    </recommendedName>
</protein>
<evidence type="ECO:0000313" key="3">
    <source>
        <dbReference type="EMBL" id="OLR91363.1"/>
    </source>
</evidence>
<feature type="domain" description="DUF305" evidence="2">
    <location>
        <begin position="58"/>
        <end position="222"/>
    </location>
</feature>
<gene>
    <name evidence="3" type="ORF">BJP25_26630</name>
</gene>
<dbReference type="Gene3D" id="1.20.1260.10">
    <property type="match status" value="1"/>
</dbReference>
<dbReference type="PANTHER" id="PTHR36933:SF1">
    <property type="entry name" value="SLL0788 PROTEIN"/>
    <property type="match status" value="1"/>
</dbReference>
<dbReference type="Pfam" id="PF03713">
    <property type="entry name" value="DUF305"/>
    <property type="match status" value="1"/>
</dbReference>
<dbReference type="AlphaFoldDB" id="A0A1Q9LH64"/>
<organism evidence="3 4">
    <name type="scientific">Actinokineospora bangkokensis</name>
    <dbReference type="NCBI Taxonomy" id="1193682"/>
    <lineage>
        <taxon>Bacteria</taxon>
        <taxon>Bacillati</taxon>
        <taxon>Actinomycetota</taxon>
        <taxon>Actinomycetes</taxon>
        <taxon>Pseudonocardiales</taxon>
        <taxon>Pseudonocardiaceae</taxon>
        <taxon>Actinokineospora</taxon>
    </lineage>
</organism>
<keyword evidence="4" id="KW-1185">Reference proteome</keyword>
<dbReference type="PANTHER" id="PTHR36933">
    <property type="entry name" value="SLL0788 PROTEIN"/>
    <property type="match status" value="1"/>
</dbReference>
<evidence type="ECO:0000259" key="2">
    <source>
        <dbReference type="Pfam" id="PF03713"/>
    </source>
</evidence>
<comment type="caution">
    <text evidence="3">The sequence shown here is derived from an EMBL/GenBank/DDBJ whole genome shotgun (WGS) entry which is preliminary data.</text>
</comment>
<evidence type="ECO:0000256" key="1">
    <source>
        <dbReference type="SAM" id="Phobius"/>
    </source>
</evidence>
<dbReference type="InterPro" id="IPR012347">
    <property type="entry name" value="Ferritin-like"/>
</dbReference>
<evidence type="ECO:0000313" key="4">
    <source>
        <dbReference type="Proteomes" id="UP000186040"/>
    </source>
</evidence>